<dbReference type="EMBL" id="MN738930">
    <property type="protein sequence ID" value="QHT32063.1"/>
    <property type="molecule type" value="Genomic_DNA"/>
</dbReference>
<dbReference type="AlphaFoldDB" id="A0A6C0EU72"/>
<dbReference type="EC" id="1.8.3.2" evidence="2"/>
<sequence length="149" mass="17492">MSKAVWGPATWSLLHCLVIKINDVKNLESLKNLITNICSNLPCPYCTSHATAILKQSKFGQINDILALRTFMWHFHNKVNERLKKKTMEYSDHLEKYNNMKLVDVINLFIRVYSQNSGITMMLYNFHKKQLISQLRGYFNENAYLYVLN</sequence>
<dbReference type="SUPFAM" id="SSF69000">
    <property type="entry name" value="FAD-dependent thiol oxidase"/>
    <property type="match status" value="1"/>
</dbReference>
<feature type="domain" description="ERV/ALR sulfhydryl oxidase" evidence="7">
    <location>
        <begin position="1"/>
        <end position="97"/>
    </location>
</feature>
<name>A0A6C0EU72_9ZZZZ</name>
<dbReference type="Pfam" id="PF04777">
    <property type="entry name" value="Evr1_Alr"/>
    <property type="match status" value="1"/>
</dbReference>
<dbReference type="GO" id="GO:0016972">
    <property type="term" value="F:thiol oxidase activity"/>
    <property type="evidence" value="ECO:0007669"/>
    <property type="project" value="UniProtKB-EC"/>
</dbReference>
<keyword evidence="4" id="KW-0274">FAD</keyword>
<evidence type="ECO:0000256" key="4">
    <source>
        <dbReference type="ARBA" id="ARBA00022827"/>
    </source>
</evidence>
<dbReference type="InterPro" id="IPR017905">
    <property type="entry name" value="ERV/ALR_sulphydryl_oxidase"/>
</dbReference>
<accession>A0A6C0EU72</accession>
<comment type="cofactor">
    <cofactor evidence="1">
        <name>FAD</name>
        <dbReference type="ChEBI" id="CHEBI:57692"/>
    </cofactor>
</comment>
<evidence type="ECO:0000256" key="1">
    <source>
        <dbReference type="ARBA" id="ARBA00001974"/>
    </source>
</evidence>
<evidence type="ECO:0000256" key="6">
    <source>
        <dbReference type="ARBA" id="ARBA00023157"/>
    </source>
</evidence>
<dbReference type="PROSITE" id="PS51324">
    <property type="entry name" value="ERV_ALR"/>
    <property type="match status" value="1"/>
</dbReference>
<dbReference type="InterPro" id="IPR036774">
    <property type="entry name" value="ERV/ALR_sulphydryl_oxid_sf"/>
</dbReference>
<dbReference type="Gene3D" id="1.20.120.310">
    <property type="entry name" value="ERV/ALR sulfhydryl oxidase domain"/>
    <property type="match status" value="1"/>
</dbReference>
<reference evidence="8" key="1">
    <citation type="journal article" date="2020" name="Nature">
        <title>Giant virus diversity and host interactions through global metagenomics.</title>
        <authorList>
            <person name="Schulz F."/>
            <person name="Roux S."/>
            <person name="Paez-Espino D."/>
            <person name="Jungbluth S."/>
            <person name="Walsh D.A."/>
            <person name="Denef V.J."/>
            <person name="McMahon K.D."/>
            <person name="Konstantinidis K.T."/>
            <person name="Eloe-Fadrosh E.A."/>
            <person name="Kyrpides N.C."/>
            <person name="Woyke T."/>
        </authorList>
    </citation>
    <scope>NUCLEOTIDE SEQUENCE</scope>
    <source>
        <strain evidence="8">GVMAG-M-3300009159-65</strain>
    </source>
</reference>
<proteinExistence type="predicted"/>
<evidence type="ECO:0000259" key="7">
    <source>
        <dbReference type="PROSITE" id="PS51324"/>
    </source>
</evidence>
<keyword evidence="5" id="KW-0560">Oxidoreductase</keyword>
<protein>
    <recommendedName>
        <fullName evidence="2">thiol oxidase</fullName>
        <ecNumber evidence="2">1.8.3.2</ecNumber>
    </recommendedName>
</protein>
<evidence type="ECO:0000256" key="3">
    <source>
        <dbReference type="ARBA" id="ARBA00022630"/>
    </source>
</evidence>
<evidence type="ECO:0000256" key="5">
    <source>
        <dbReference type="ARBA" id="ARBA00023002"/>
    </source>
</evidence>
<evidence type="ECO:0000313" key="8">
    <source>
        <dbReference type="EMBL" id="QHT32063.1"/>
    </source>
</evidence>
<organism evidence="8">
    <name type="scientific">viral metagenome</name>
    <dbReference type="NCBI Taxonomy" id="1070528"/>
    <lineage>
        <taxon>unclassified sequences</taxon>
        <taxon>metagenomes</taxon>
        <taxon>organismal metagenomes</taxon>
    </lineage>
</organism>
<evidence type="ECO:0000256" key="2">
    <source>
        <dbReference type="ARBA" id="ARBA00012512"/>
    </source>
</evidence>
<keyword evidence="6" id="KW-1015">Disulfide bond</keyword>
<keyword evidence="3" id="KW-0285">Flavoprotein</keyword>